<gene>
    <name evidence="1" type="ORF">FHR38_000123</name>
</gene>
<organism evidence="1 2">
    <name type="scientific">Micromonospora polyrhachis</name>
    <dbReference type="NCBI Taxonomy" id="1282883"/>
    <lineage>
        <taxon>Bacteria</taxon>
        <taxon>Bacillati</taxon>
        <taxon>Actinomycetota</taxon>
        <taxon>Actinomycetes</taxon>
        <taxon>Micromonosporales</taxon>
        <taxon>Micromonosporaceae</taxon>
        <taxon>Micromonospora</taxon>
    </lineage>
</organism>
<protein>
    <submittedName>
        <fullName evidence="1">Uncharacterized protein</fullName>
    </submittedName>
</protein>
<keyword evidence="2" id="KW-1185">Reference proteome</keyword>
<proteinExistence type="predicted"/>
<comment type="caution">
    <text evidence="1">The sequence shown here is derived from an EMBL/GenBank/DDBJ whole genome shotgun (WGS) entry which is preliminary data.</text>
</comment>
<evidence type="ECO:0000313" key="1">
    <source>
        <dbReference type="EMBL" id="MBB4956390.1"/>
    </source>
</evidence>
<dbReference type="AlphaFoldDB" id="A0A7W7WM28"/>
<dbReference type="Proteomes" id="UP000578819">
    <property type="component" value="Unassembled WGS sequence"/>
</dbReference>
<evidence type="ECO:0000313" key="2">
    <source>
        <dbReference type="Proteomes" id="UP000578819"/>
    </source>
</evidence>
<name>A0A7W7WM28_9ACTN</name>
<dbReference type="EMBL" id="JACHJW010000001">
    <property type="protein sequence ID" value="MBB4956390.1"/>
    <property type="molecule type" value="Genomic_DNA"/>
</dbReference>
<reference evidence="1 2" key="1">
    <citation type="submission" date="2020-08" db="EMBL/GenBank/DDBJ databases">
        <title>Sequencing the genomes of 1000 actinobacteria strains.</title>
        <authorList>
            <person name="Klenk H.-P."/>
        </authorList>
    </citation>
    <scope>NUCLEOTIDE SEQUENCE [LARGE SCALE GENOMIC DNA]</scope>
    <source>
        <strain evidence="1 2">DSM 45886</strain>
    </source>
</reference>
<sequence>MGNGYIDGAPEPMRESAGNFTAPIVGFFPPLISESLPACGDEFAECVKLTGANHSARDATQVMITHIMQGFEAYKSIILSAADCYEDAGNMSFSEFQNILNRREYNLPDKAQIFLQPAPANDA</sequence>
<accession>A0A7W7WM28</accession>
<dbReference type="RefSeq" id="WP_184531822.1">
    <property type="nucleotide sequence ID" value="NZ_JACHJW010000001.1"/>
</dbReference>